<dbReference type="GO" id="GO:0008922">
    <property type="term" value="F:long-chain fatty acid [acyl-carrier-protein] ligase activity"/>
    <property type="evidence" value="ECO:0007669"/>
    <property type="project" value="TreeGrafter"/>
</dbReference>
<dbReference type="InterPro" id="IPR042099">
    <property type="entry name" value="ANL_N_sf"/>
</dbReference>
<comment type="caution">
    <text evidence="3">The sequence shown here is derived from an EMBL/GenBank/DDBJ whole genome shotgun (WGS) entry which is preliminary data.</text>
</comment>
<name>A0A951PMY4_9CYAN</name>
<dbReference type="InterPro" id="IPR000873">
    <property type="entry name" value="AMP-dep_synth/lig_dom"/>
</dbReference>
<feature type="domain" description="AMP-dependent synthetase/ligase" evidence="2">
    <location>
        <begin position="44"/>
        <end position="489"/>
    </location>
</feature>
<dbReference type="PANTHER" id="PTHR43813">
    <property type="entry name" value="ACYL-ACTIVATING ENZYME 16, CHLOROPLASTIC-RELATED"/>
    <property type="match status" value="1"/>
</dbReference>
<evidence type="ECO:0000313" key="4">
    <source>
        <dbReference type="Proteomes" id="UP000753908"/>
    </source>
</evidence>
<evidence type="ECO:0000259" key="2">
    <source>
        <dbReference type="Pfam" id="PF00501"/>
    </source>
</evidence>
<dbReference type="GO" id="GO:0030497">
    <property type="term" value="P:fatty acid elongation"/>
    <property type="evidence" value="ECO:0007669"/>
    <property type="project" value="TreeGrafter"/>
</dbReference>
<gene>
    <name evidence="3" type="ORF">KME25_16725</name>
</gene>
<proteinExistence type="predicted"/>
<protein>
    <submittedName>
        <fullName evidence="3">AMP-binding protein</fullName>
    </submittedName>
</protein>
<dbReference type="PANTHER" id="PTHR43813:SF1">
    <property type="entry name" value="ACYL-ACTIVATING ENZYME 16, CHLOROPLASTIC-RELATED"/>
    <property type="match status" value="1"/>
</dbReference>
<dbReference type="Gene3D" id="3.40.50.12780">
    <property type="entry name" value="N-terminal domain of ligase-like"/>
    <property type="match status" value="1"/>
</dbReference>
<dbReference type="Proteomes" id="UP000753908">
    <property type="component" value="Unassembled WGS sequence"/>
</dbReference>
<evidence type="ECO:0000256" key="1">
    <source>
        <dbReference type="SAM" id="MobiDB-lite"/>
    </source>
</evidence>
<evidence type="ECO:0000313" key="3">
    <source>
        <dbReference type="EMBL" id="MBW4546071.1"/>
    </source>
</evidence>
<sequence>MSENSPADHRSFQRTPQERANQKRLVDYSSVQSLPEIWPIAAQQFKTIVALKDPHAVGGHKGAPSTFTYAQLYQQIQQFAAGLQALGFQGSLDETGIPARIALFADNSPRWLIADQGIITAGAADVVRGAQAEREELLFILAESGSTGLVVEDVNTLTKLGTHLDSLPLQLVVLLSDEEPADSATSHETLKILNFSQLMAVGASHQLTPVSQNKETLATLMYTSGTSGKPKGVMLMHGNLLHQVRTYSDVLTPQPGDRVLSILPTWHVYERSVEYYILSQGCTQMYTNLRNVKKDLRDFKPNLMVGVPRLWESIYEGIQKQFREQPANKQKLVQNFLGVSQRYIEARRLSQGMSLDNLNPSAIERLSASVQAAALWPVHQLADKLVYQKVREATGGQVNQLISGGGSLARHLDNFFEIIGIEVLVGYGLTETSPVTNVRRPWRNLRYSSGPPMLETEIRIVDPETRKPLPVGERGLVLIRGSQVMKGYYKNPEATAKAINPEGWFDSGDLGLLTPQNDLVLTGRAKDTIVLTNGENIEPQPIEDACLRSAYIDQIILVGQDQRSLGALIVPNLEALQQWAASEKLHLPLPDSLPNQAATPTEEFRKTIDLDSKEVQNLFRTELNREVQNRPGYRPDDRIGAFKLILEPFSIENGMMTQTLKVRRPIVTERYRDIINGLFA</sequence>
<organism evidence="3 4">
    <name type="scientific">Symplocastrum torsivum CPER-KK1</name>
    <dbReference type="NCBI Taxonomy" id="450513"/>
    <lineage>
        <taxon>Bacteria</taxon>
        <taxon>Bacillati</taxon>
        <taxon>Cyanobacteriota</taxon>
        <taxon>Cyanophyceae</taxon>
        <taxon>Oscillatoriophycideae</taxon>
        <taxon>Oscillatoriales</taxon>
        <taxon>Microcoleaceae</taxon>
        <taxon>Symplocastrum</taxon>
    </lineage>
</organism>
<reference evidence="3" key="1">
    <citation type="submission" date="2021-05" db="EMBL/GenBank/DDBJ databases">
        <authorList>
            <person name="Pietrasiak N."/>
            <person name="Ward R."/>
            <person name="Stajich J.E."/>
            <person name="Kurbessoian T."/>
        </authorList>
    </citation>
    <scope>NUCLEOTIDE SEQUENCE</scope>
    <source>
        <strain evidence="3">CPER-KK1</strain>
    </source>
</reference>
<dbReference type="Pfam" id="PF23562">
    <property type="entry name" value="AMP-binding_C_3"/>
    <property type="match status" value="1"/>
</dbReference>
<dbReference type="Pfam" id="PF00501">
    <property type="entry name" value="AMP-binding"/>
    <property type="match status" value="1"/>
</dbReference>
<reference evidence="3" key="2">
    <citation type="journal article" date="2022" name="Microbiol. Resour. Announc.">
        <title>Metagenome Sequencing to Explore Phylogenomics of Terrestrial Cyanobacteria.</title>
        <authorList>
            <person name="Ward R.D."/>
            <person name="Stajich J.E."/>
            <person name="Johansen J.R."/>
            <person name="Huntemann M."/>
            <person name="Clum A."/>
            <person name="Foster B."/>
            <person name="Foster B."/>
            <person name="Roux S."/>
            <person name="Palaniappan K."/>
            <person name="Varghese N."/>
            <person name="Mukherjee S."/>
            <person name="Reddy T.B.K."/>
            <person name="Daum C."/>
            <person name="Copeland A."/>
            <person name="Chen I.A."/>
            <person name="Ivanova N.N."/>
            <person name="Kyrpides N.C."/>
            <person name="Shapiro N."/>
            <person name="Eloe-Fadrosh E.A."/>
            <person name="Pietrasiak N."/>
        </authorList>
    </citation>
    <scope>NUCLEOTIDE SEQUENCE</scope>
    <source>
        <strain evidence="3">CPER-KK1</strain>
    </source>
</reference>
<dbReference type="EMBL" id="JAHHIF010000021">
    <property type="protein sequence ID" value="MBW4546071.1"/>
    <property type="molecule type" value="Genomic_DNA"/>
</dbReference>
<dbReference type="InterPro" id="IPR052987">
    <property type="entry name" value="Chloroplast_AMP-bd_Enzymes"/>
</dbReference>
<dbReference type="PROSITE" id="PS00455">
    <property type="entry name" value="AMP_BINDING"/>
    <property type="match status" value="1"/>
</dbReference>
<feature type="region of interest" description="Disordered" evidence="1">
    <location>
        <begin position="1"/>
        <end position="24"/>
    </location>
</feature>
<dbReference type="AlphaFoldDB" id="A0A951PMY4"/>
<dbReference type="InterPro" id="IPR020845">
    <property type="entry name" value="AMP-binding_CS"/>
</dbReference>
<accession>A0A951PMY4</accession>
<dbReference type="SUPFAM" id="SSF56801">
    <property type="entry name" value="Acetyl-CoA synthetase-like"/>
    <property type="match status" value="1"/>
</dbReference>